<dbReference type="STRING" id="1235788.C802_02283"/>
<dbReference type="EMBL" id="ASSP01000014">
    <property type="protein sequence ID" value="EOS12464.1"/>
    <property type="molecule type" value="Genomic_DNA"/>
</dbReference>
<dbReference type="Proteomes" id="UP000014200">
    <property type="component" value="Unassembled WGS sequence"/>
</dbReference>
<proteinExistence type="predicted"/>
<feature type="region of interest" description="Disordered" evidence="1">
    <location>
        <begin position="1"/>
        <end position="56"/>
    </location>
</feature>
<evidence type="ECO:0000313" key="3">
    <source>
        <dbReference type="Proteomes" id="UP000014200"/>
    </source>
</evidence>
<protein>
    <submittedName>
        <fullName evidence="2">Uncharacterized protein</fullName>
    </submittedName>
</protein>
<dbReference type="HOGENOM" id="CLU_206953_0_0_10"/>
<organism evidence="2 3">
    <name type="scientific">Phocaeicola sartorii</name>
    <dbReference type="NCBI Taxonomy" id="671267"/>
    <lineage>
        <taxon>Bacteria</taxon>
        <taxon>Pseudomonadati</taxon>
        <taxon>Bacteroidota</taxon>
        <taxon>Bacteroidia</taxon>
        <taxon>Bacteroidales</taxon>
        <taxon>Bacteroidaceae</taxon>
        <taxon>Phocaeicola</taxon>
    </lineage>
</organism>
<accession>R9IGG9</accession>
<feature type="compositionally biased region" description="Basic and acidic residues" evidence="1">
    <location>
        <begin position="1"/>
        <end position="15"/>
    </location>
</feature>
<dbReference type="RefSeq" id="WP_016276653.1">
    <property type="nucleotide sequence ID" value="NZ_CAJUNV010000049.1"/>
</dbReference>
<dbReference type="AlphaFoldDB" id="R9IGG9"/>
<name>R9IGG9_9BACT</name>
<evidence type="ECO:0000256" key="1">
    <source>
        <dbReference type="SAM" id="MobiDB-lite"/>
    </source>
</evidence>
<dbReference type="PATRIC" id="fig|1235788.3.peg.2332"/>
<dbReference type="GeneID" id="82154054"/>
<reference evidence="2 3" key="1">
    <citation type="submission" date="2013-04" db="EMBL/GenBank/DDBJ databases">
        <title>The Genome Sequence of Bacteroides massiliensis dnLKV3.</title>
        <authorList>
            <consortium name="The Broad Institute Genomics Platform"/>
            <consortium name="The Broad Institute Genome Sequencing Center for Infectious Disease"/>
            <person name="Earl A."/>
            <person name="Xavier R."/>
            <person name="Kuhn K."/>
            <person name="Stappenbeck T."/>
            <person name="Walker B."/>
            <person name="Young S."/>
            <person name="Zeng Q."/>
            <person name="Gargeya S."/>
            <person name="Fitzgerald M."/>
            <person name="Haas B."/>
            <person name="Abouelleil A."/>
            <person name="Allen A.W."/>
            <person name="Alvarado L."/>
            <person name="Arachchi H.M."/>
            <person name="Berlin A.M."/>
            <person name="Chapman S.B."/>
            <person name="Gainer-Dewar J."/>
            <person name="Goldberg J."/>
            <person name="Griggs A."/>
            <person name="Gujja S."/>
            <person name="Hansen M."/>
            <person name="Howarth C."/>
            <person name="Imamovic A."/>
            <person name="Ireland A."/>
            <person name="Larimer J."/>
            <person name="McCowan C."/>
            <person name="Murphy C."/>
            <person name="Pearson M."/>
            <person name="Poon T.W."/>
            <person name="Priest M."/>
            <person name="Roberts A."/>
            <person name="Saif S."/>
            <person name="Shea T."/>
            <person name="Sisk P."/>
            <person name="Sykes S."/>
            <person name="Wortman J."/>
            <person name="Nusbaum C."/>
            <person name="Birren B."/>
        </authorList>
    </citation>
    <scope>NUCLEOTIDE SEQUENCE [LARGE SCALE GENOMIC DNA]</scope>
    <source>
        <strain evidence="3">dnLKV3</strain>
    </source>
</reference>
<gene>
    <name evidence="2" type="ORF">C802_02283</name>
</gene>
<evidence type="ECO:0000313" key="2">
    <source>
        <dbReference type="EMBL" id="EOS12464.1"/>
    </source>
</evidence>
<comment type="caution">
    <text evidence="2">The sequence shown here is derived from an EMBL/GenBank/DDBJ whole genome shotgun (WGS) entry which is preliminary data.</text>
</comment>
<sequence>MDKEEKKKTEQKDKLMNSGRRYPVEQVSNTGKPTRKQVKAAVKELNPDVNSLGSRG</sequence>
<keyword evidence="3" id="KW-1185">Reference proteome</keyword>